<comment type="catalytic activity">
    <reaction evidence="4">
        <text>3-hydroxy-L-kynurenine + H2O = 3-hydroxyanthranilate + L-alanine + H(+)</text>
        <dbReference type="Rhea" id="RHEA:25143"/>
        <dbReference type="ChEBI" id="CHEBI:15377"/>
        <dbReference type="ChEBI" id="CHEBI:15378"/>
        <dbReference type="ChEBI" id="CHEBI:36559"/>
        <dbReference type="ChEBI" id="CHEBI:57972"/>
        <dbReference type="ChEBI" id="CHEBI:58125"/>
        <dbReference type="EC" id="3.7.1.3"/>
    </reaction>
</comment>
<comment type="cofactor">
    <cofactor evidence="4">
        <name>pyridoxal 5'-phosphate</name>
        <dbReference type="ChEBI" id="CHEBI:597326"/>
    </cofactor>
</comment>
<keyword evidence="2 4" id="KW-0378">Hydrolase</keyword>
<dbReference type="GO" id="GO:0009435">
    <property type="term" value="P:NAD+ biosynthetic process"/>
    <property type="evidence" value="ECO:0007669"/>
    <property type="project" value="UniProtKB-UniPathway"/>
</dbReference>
<dbReference type="PANTHER" id="PTHR14084:SF0">
    <property type="entry name" value="KYNURENINASE"/>
    <property type="match status" value="1"/>
</dbReference>
<dbReference type="SUPFAM" id="SSF53383">
    <property type="entry name" value="PLP-dependent transferases"/>
    <property type="match status" value="1"/>
</dbReference>
<dbReference type="GO" id="GO:0043420">
    <property type="term" value="P:anthranilate metabolic process"/>
    <property type="evidence" value="ECO:0007669"/>
    <property type="project" value="TreeGrafter"/>
</dbReference>
<dbReference type="OrthoDB" id="9812626at2"/>
<comment type="pathway">
    <text evidence="4">Cofactor biosynthesis; NAD(+) biosynthesis; quinolinate from L-kynurenine: step 2/3.</text>
</comment>
<reference evidence="5 6" key="1">
    <citation type="submission" date="2019-05" db="EMBL/GenBank/DDBJ databases">
        <title>Nakamurella sp. N5BH11, whole genome shotgun sequence.</title>
        <authorList>
            <person name="Tuo L."/>
        </authorList>
    </citation>
    <scope>NUCLEOTIDE SEQUENCE [LARGE SCALE GENOMIC DNA]</scope>
    <source>
        <strain evidence="5 6">N5BH11</strain>
    </source>
</reference>
<evidence type="ECO:0000256" key="1">
    <source>
        <dbReference type="ARBA" id="ARBA00022642"/>
    </source>
</evidence>
<dbReference type="UniPathway" id="UPA00253">
    <property type="reaction ID" value="UER00329"/>
</dbReference>
<dbReference type="Gene3D" id="3.40.640.10">
    <property type="entry name" value="Type I PLP-dependent aspartate aminotransferase-like (Major domain)"/>
    <property type="match status" value="1"/>
</dbReference>
<dbReference type="InterPro" id="IPR015422">
    <property type="entry name" value="PyrdxlP-dep_Trfase_small"/>
</dbReference>
<dbReference type="InterPro" id="IPR015424">
    <property type="entry name" value="PyrdxlP-dep_Trfase"/>
</dbReference>
<evidence type="ECO:0000256" key="2">
    <source>
        <dbReference type="ARBA" id="ARBA00022801"/>
    </source>
</evidence>
<evidence type="ECO:0000256" key="4">
    <source>
        <dbReference type="PIRNR" id="PIRNR038800"/>
    </source>
</evidence>
<gene>
    <name evidence="5" type="ORF">FDO65_11885</name>
</gene>
<dbReference type="RefSeq" id="WP_137449947.1">
    <property type="nucleotide sequence ID" value="NZ_SZZH01000003.1"/>
</dbReference>
<comment type="caution">
    <text evidence="5">The sequence shown here is derived from an EMBL/GenBank/DDBJ whole genome shotgun (WGS) entry which is preliminary data.</text>
</comment>
<dbReference type="InterPro" id="IPR010111">
    <property type="entry name" value="Kynureninase"/>
</dbReference>
<keyword evidence="6" id="KW-1185">Reference proteome</keyword>
<dbReference type="Proteomes" id="UP000306985">
    <property type="component" value="Unassembled WGS sequence"/>
</dbReference>
<comment type="similarity">
    <text evidence="4">Belongs to the kynureninase family.</text>
</comment>
<dbReference type="GO" id="GO:0030429">
    <property type="term" value="F:kynureninase activity"/>
    <property type="evidence" value="ECO:0007669"/>
    <property type="project" value="UniProtKB-EC"/>
</dbReference>
<dbReference type="Gene3D" id="3.90.1150.10">
    <property type="entry name" value="Aspartate Aminotransferase, domain 1"/>
    <property type="match status" value="1"/>
</dbReference>
<name>A0A4U6QDN6_9ACTN</name>
<dbReference type="InterPro" id="IPR015421">
    <property type="entry name" value="PyrdxlP-dep_Trfase_major"/>
</dbReference>
<comment type="function">
    <text evidence="4">Catalyzes the cleavage of L-kynurenine (L-Kyn) and L-3-hydroxykynurenine (L-3OHKyn) into anthranilic acid (AA) and 3-hydroxyanthranilic acid (3-OHAA), respectively.</text>
</comment>
<dbReference type="EMBL" id="SZZH01000003">
    <property type="protein sequence ID" value="TKV58284.1"/>
    <property type="molecule type" value="Genomic_DNA"/>
</dbReference>
<comment type="catalytic activity">
    <reaction evidence="4">
        <text>L-kynurenine + H2O = anthranilate + L-alanine + H(+)</text>
        <dbReference type="Rhea" id="RHEA:16813"/>
        <dbReference type="ChEBI" id="CHEBI:15377"/>
        <dbReference type="ChEBI" id="CHEBI:15378"/>
        <dbReference type="ChEBI" id="CHEBI:16567"/>
        <dbReference type="ChEBI" id="CHEBI:57959"/>
        <dbReference type="ChEBI" id="CHEBI:57972"/>
        <dbReference type="EC" id="3.7.1.3"/>
    </reaction>
</comment>
<comment type="subunit">
    <text evidence="4">Homodimer.</text>
</comment>
<evidence type="ECO:0000256" key="3">
    <source>
        <dbReference type="ARBA" id="ARBA00022898"/>
    </source>
</evidence>
<keyword evidence="3 4" id="KW-0663">Pyridoxal phosphate</keyword>
<accession>A0A4U6QDN6</accession>
<sequence length="431" mass="45815">MTSMAAPTRQDALDLDARDPLAGFHDRFEPLPDGVVAYLDGNSLGRPLREIPTAWADFARDQWAGRLIRGWSEGWMELPEQVGDELAAAALGAAPGTTVIADSTTVNFYKALRAAVNIARAADPARNRVVLDRDNFPTNRYIAESLARDFDLELVWLHPEPASGVTVAEVEAVTDERTAVVTLSHIAYQSGYLADAAAITAAAHRAGALVVWDLCHSVGSTEIELDAWDVDFAVGCTYKFLGAGPGAPALLYANARHHGHLDQPIWGWLGRRDAFEMEQGYVPAQGISAMRSGTPPIPAILGVRAGAAVVAEAGIGAIRAKAEGLTEFVLSLADEWLVPLGFTVTSPRETARRGGHVSVDRDDARELCLRLVEAGVLADFRTPNTIRIGLSPLSTSFTQVWDALAVMRDVAGAAPVAPAADVPADALASTG</sequence>
<protein>
    <recommendedName>
        <fullName evidence="4">Kynureninase</fullName>
        <ecNumber evidence="4">3.7.1.3</ecNumber>
    </recommendedName>
</protein>
<dbReference type="GO" id="GO:0097053">
    <property type="term" value="P:L-kynurenine catabolic process"/>
    <property type="evidence" value="ECO:0007669"/>
    <property type="project" value="UniProtKB-UniPathway"/>
</dbReference>
<evidence type="ECO:0000313" key="6">
    <source>
        <dbReference type="Proteomes" id="UP000306985"/>
    </source>
</evidence>
<comment type="pathway">
    <text evidence="4">Amino-acid degradation; L-kynurenine degradation; L-alanine and anthranilate from L-kynurenine: step 1/1.</text>
</comment>
<evidence type="ECO:0000313" key="5">
    <source>
        <dbReference type="EMBL" id="TKV58284.1"/>
    </source>
</evidence>
<dbReference type="AlphaFoldDB" id="A0A4U6QDN6"/>
<dbReference type="GO" id="GO:0005737">
    <property type="term" value="C:cytoplasm"/>
    <property type="evidence" value="ECO:0007669"/>
    <property type="project" value="InterPro"/>
</dbReference>
<dbReference type="PIRSF" id="PIRSF038800">
    <property type="entry name" value="KYNU"/>
    <property type="match status" value="1"/>
</dbReference>
<dbReference type="EC" id="3.7.1.3" evidence="4"/>
<keyword evidence="1 4" id="KW-0662">Pyridine nucleotide biosynthesis</keyword>
<organism evidence="5 6">
    <name type="scientific">Nakamurella flava</name>
    <dbReference type="NCBI Taxonomy" id="2576308"/>
    <lineage>
        <taxon>Bacteria</taxon>
        <taxon>Bacillati</taxon>
        <taxon>Actinomycetota</taxon>
        <taxon>Actinomycetes</taxon>
        <taxon>Nakamurellales</taxon>
        <taxon>Nakamurellaceae</taxon>
        <taxon>Nakamurella</taxon>
    </lineage>
</organism>
<dbReference type="GO" id="GO:0008483">
    <property type="term" value="F:transaminase activity"/>
    <property type="evidence" value="ECO:0007669"/>
    <property type="project" value="UniProtKB-KW"/>
</dbReference>
<dbReference type="GO" id="GO:0019441">
    <property type="term" value="P:L-tryptophan catabolic process to kynurenine"/>
    <property type="evidence" value="ECO:0007669"/>
    <property type="project" value="TreeGrafter"/>
</dbReference>
<dbReference type="PANTHER" id="PTHR14084">
    <property type="entry name" value="KYNURENINASE"/>
    <property type="match status" value="1"/>
</dbReference>
<keyword evidence="5" id="KW-0808">Transferase</keyword>
<keyword evidence="5" id="KW-0032">Aminotransferase</keyword>
<dbReference type="UniPathway" id="UPA00334">
    <property type="reaction ID" value="UER00455"/>
</dbReference>
<proteinExistence type="inferred from homology"/>
<dbReference type="Pfam" id="PF22580">
    <property type="entry name" value="KYNU_C"/>
    <property type="match status" value="1"/>
</dbReference>
<dbReference type="GO" id="GO:0030170">
    <property type="term" value="F:pyridoxal phosphate binding"/>
    <property type="evidence" value="ECO:0007669"/>
    <property type="project" value="InterPro"/>
</dbReference>